<keyword evidence="3" id="KW-1185">Reference proteome</keyword>
<dbReference type="NCBIfam" id="TIGR02914">
    <property type="entry name" value="EpsI_fam"/>
    <property type="match status" value="1"/>
</dbReference>
<accession>A0A2A4FWR4</accession>
<gene>
    <name evidence="2" type="primary">epsI</name>
    <name evidence="2" type="ORF">COO09_10880</name>
</gene>
<dbReference type="OrthoDB" id="8208147at2"/>
<dbReference type="NCBIfam" id="NF045608">
    <property type="entry name" value="EpsI_type_V"/>
    <property type="match status" value="1"/>
</dbReference>
<protein>
    <submittedName>
        <fullName evidence="2">EpsI family protein</fullName>
    </submittedName>
</protein>
<proteinExistence type="predicted"/>
<dbReference type="AlphaFoldDB" id="A0A2A4FWR4"/>
<dbReference type="Proteomes" id="UP000218934">
    <property type="component" value="Unassembled WGS sequence"/>
</dbReference>
<dbReference type="EMBL" id="NWUF01000009">
    <property type="protein sequence ID" value="PCE42138.1"/>
    <property type="molecule type" value="Genomic_DNA"/>
</dbReference>
<reference evidence="2 3" key="1">
    <citation type="submission" date="2017-09" db="EMBL/GenBank/DDBJ databases">
        <title>The Catabolism of 3,6-Dichlorosalicylic acid is Initiated by the Cytochrome P450 Monooxygenase DsmABC in Rhizorhabdus dicambivorans Ndbn-20.</title>
        <authorList>
            <person name="Na L."/>
        </authorList>
    </citation>
    <scope>NUCLEOTIDE SEQUENCE [LARGE SCALE GENOMIC DNA]</scope>
    <source>
        <strain evidence="2 3">Ndbn-20m</strain>
    </source>
</reference>
<sequence>MSDEQKGMPLITRRSMIAGGLLLGAAGIANSRRPDEPFKMLPEAEPRLNPLFPWKIADWEYQTSSGLVLPPPDQLSDRLYNAIITRYYASPTNLPVMMLVAYNGVQDGMLQVHRPEVCYPAAGYQIEHDRFIPLDAGGGVEVPGHYLAARSTSRHEQMIYWTRIGNDFPVRWWQQHWSVAKENLKGRVPDGVLIRFSTAAPDDETAIRTLRRFIGPLFRQLSPKARRLLFGEAGAPAPRG</sequence>
<dbReference type="InterPro" id="IPR054654">
    <property type="entry name" value="EpsI_type_V_pred"/>
</dbReference>
<evidence type="ECO:0000313" key="3">
    <source>
        <dbReference type="Proteomes" id="UP000218934"/>
    </source>
</evidence>
<dbReference type="InterPro" id="IPR014263">
    <property type="entry name" value="Methanolan_biosynth_EpsI"/>
</dbReference>
<dbReference type="Pfam" id="PF11984">
    <property type="entry name" value="DUF3485"/>
    <property type="match status" value="1"/>
</dbReference>
<feature type="domain" description="Methanolan biosynthesis EpsI" evidence="1">
    <location>
        <begin position="17"/>
        <end position="222"/>
    </location>
</feature>
<evidence type="ECO:0000313" key="2">
    <source>
        <dbReference type="EMBL" id="PCE42138.1"/>
    </source>
</evidence>
<dbReference type="KEGG" id="rdi:CMV14_23410"/>
<organism evidence="2 3">
    <name type="scientific">Rhizorhabdus dicambivorans</name>
    <dbReference type="NCBI Taxonomy" id="1850238"/>
    <lineage>
        <taxon>Bacteria</taxon>
        <taxon>Pseudomonadati</taxon>
        <taxon>Pseudomonadota</taxon>
        <taxon>Alphaproteobacteria</taxon>
        <taxon>Sphingomonadales</taxon>
        <taxon>Sphingomonadaceae</taxon>
        <taxon>Rhizorhabdus</taxon>
    </lineage>
</organism>
<comment type="caution">
    <text evidence="2">The sequence shown here is derived from an EMBL/GenBank/DDBJ whole genome shotgun (WGS) entry which is preliminary data.</text>
</comment>
<evidence type="ECO:0000259" key="1">
    <source>
        <dbReference type="Pfam" id="PF11984"/>
    </source>
</evidence>
<name>A0A2A4FWR4_9SPHN</name>
<dbReference type="RefSeq" id="WP_066968686.1">
    <property type="nucleotide sequence ID" value="NZ_CP023449.1"/>
</dbReference>